<evidence type="ECO:0000313" key="5">
    <source>
        <dbReference type="Proteomes" id="UP000275846"/>
    </source>
</evidence>
<feature type="compositionally biased region" description="Basic and acidic residues" evidence="2">
    <location>
        <begin position="13"/>
        <end position="23"/>
    </location>
</feature>
<evidence type="ECO:0000256" key="2">
    <source>
        <dbReference type="SAM" id="MobiDB-lite"/>
    </source>
</evidence>
<reference evidence="4 5" key="2">
    <citation type="submission" date="2018-11" db="EMBL/GenBank/DDBJ databases">
        <authorList>
            <consortium name="Pathogen Informatics"/>
        </authorList>
    </citation>
    <scope>NUCLEOTIDE SEQUENCE [LARGE SCALE GENOMIC DNA]</scope>
    <source>
        <strain evidence="4 5">NST_G2</strain>
    </source>
</reference>
<protein>
    <submittedName>
        <fullName evidence="6">SH3 domain-containing protein</fullName>
    </submittedName>
</protein>
<dbReference type="WBParaSite" id="SSLN_0001229001-mRNA-1">
    <property type="protein sequence ID" value="SSLN_0001229001-mRNA-1"/>
    <property type="gene ID" value="SSLN_0001229001"/>
</dbReference>
<gene>
    <name evidence="4" type="ORF">SSLN_LOCUS11840</name>
</gene>
<dbReference type="PRINTS" id="PR00452">
    <property type="entry name" value="SH3DOMAIN"/>
</dbReference>
<dbReference type="Pfam" id="PF00018">
    <property type="entry name" value="SH3_1"/>
    <property type="match status" value="1"/>
</dbReference>
<feature type="domain" description="SH3" evidence="3">
    <location>
        <begin position="239"/>
        <end position="266"/>
    </location>
</feature>
<sequence length="616" mass="67839">MGNCMNRNLNTKNTEDLEEEKHVSMSQPIHVPQQHNSSSSFDRRRVEEDRIAPTDAETCRFLFSNTPPMKNSRIFSAPCTRTDSRDPVVNFSHHDSPISFSPNRQSLAACNTCVPVPFSQCPPAIASMAQRVSAALSSGSCSRSHSLPRSGMARSKALLPYSSAVPVSLMSEVDSVADIKKKNALKKSSHNQHEFQHMAERFQRASTGASIDAYHAQRLCGLSSNEQGSESPELKNRLVAIFDYNARTDEEISLRKGDVMLVLNDSSLHRCPRVCSSFYLADDLCHLRTDLNSRGIRGLVLDFPTQKPAQFRANVCAIYCRRTPASIAYIINSTTTTTSAASTSCQPQPHLGDDESLIRPSIGIADLLGYQHVLSILTPDGNIFEQLPATRPRVYSCGILPHRKAEEGVGQQETVFRTRSQKEAVIISATETVGTQHSLPVTSKACRSVEFVLHRIRARHWGSVGADDGGELASPKKQGAAHQAIIDTLWRIGQTSHDVVFDGKGNPSVASLCLWLAAPEEVVAGTHLLQLTLLRERWEVRESDMSAMEAHTTPKTLTWFSPPVVTVARGLAAGKNPTSRSHSDSEWWFVEHCRTSAKGYVPSSYVAFEFSVEAEE</sequence>
<evidence type="ECO:0000313" key="4">
    <source>
        <dbReference type="EMBL" id="VDL98225.1"/>
    </source>
</evidence>
<feature type="compositionally biased region" description="Polar residues" evidence="2">
    <location>
        <begin position="1"/>
        <end position="12"/>
    </location>
</feature>
<dbReference type="OrthoDB" id="5983572at2759"/>
<accession>A0A183T5U2</accession>
<dbReference type="AlphaFoldDB" id="A0A183T5U2"/>
<dbReference type="Proteomes" id="UP000275846">
    <property type="component" value="Unassembled WGS sequence"/>
</dbReference>
<name>A0A183T5U2_SCHSO</name>
<organism evidence="6">
    <name type="scientific">Schistocephalus solidus</name>
    <name type="common">Tapeworm</name>
    <dbReference type="NCBI Taxonomy" id="70667"/>
    <lineage>
        <taxon>Eukaryota</taxon>
        <taxon>Metazoa</taxon>
        <taxon>Spiralia</taxon>
        <taxon>Lophotrochozoa</taxon>
        <taxon>Platyhelminthes</taxon>
        <taxon>Cestoda</taxon>
        <taxon>Eucestoda</taxon>
        <taxon>Diphyllobothriidea</taxon>
        <taxon>Diphyllobothriidae</taxon>
        <taxon>Schistocephalus</taxon>
    </lineage>
</organism>
<dbReference type="InterPro" id="IPR036028">
    <property type="entry name" value="SH3-like_dom_sf"/>
</dbReference>
<evidence type="ECO:0000259" key="3">
    <source>
        <dbReference type="Pfam" id="PF00018"/>
    </source>
</evidence>
<reference evidence="6" key="1">
    <citation type="submission" date="2016-06" db="UniProtKB">
        <authorList>
            <consortium name="WormBaseParasite"/>
        </authorList>
    </citation>
    <scope>IDENTIFICATION</scope>
</reference>
<evidence type="ECO:0000313" key="6">
    <source>
        <dbReference type="WBParaSite" id="SSLN_0001229001-mRNA-1"/>
    </source>
</evidence>
<keyword evidence="5" id="KW-1185">Reference proteome</keyword>
<proteinExistence type="predicted"/>
<dbReference type="EMBL" id="UYSU01036839">
    <property type="protein sequence ID" value="VDL98225.1"/>
    <property type="molecule type" value="Genomic_DNA"/>
</dbReference>
<keyword evidence="1" id="KW-0728">SH3 domain</keyword>
<dbReference type="SUPFAM" id="SSF50044">
    <property type="entry name" value="SH3-domain"/>
    <property type="match status" value="2"/>
</dbReference>
<dbReference type="STRING" id="70667.A0A183T5U2"/>
<dbReference type="Gene3D" id="2.30.30.40">
    <property type="entry name" value="SH3 Domains"/>
    <property type="match status" value="2"/>
</dbReference>
<evidence type="ECO:0000256" key="1">
    <source>
        <dbReference type="ARBA" id="ARBA00022443"/>
    </source>
</evidence>
<dbReference type="InterPro" id="IPR001452">
    <property type="entry name" value="SH3_domain"/>
</dbReference>
<feature type="region of interest" description="Disordered" evidence="2">
    <location>
        <begin position="1"/>
        <end position="45"/>
    </location>
</feature>